<sequence>MFTTTSNHKKNGSPVLCNASPDSHHNKTASSSSPKGECGGSSSPKVPVSPNGIVKKIDLKDENRLAGKQKNKKKKIFKIPFSGCTIKDLEASEMMAAWCFDLLISKLKGNQSTPTAPSILRRLAEDGAKCSVFVTWMKKRSGHEHISFDKARTELRGCIGCLEPIPILDLGEYAIKSGLRDHRFQPISANELRHLICQISLLGCFEKCDHAYQWDIGTHGVIVNFSDVKGRRYSATFLPEIAEENKMSHRVTIHELIRKSQFIGPITDTLLENVEVTRYQSSKIEL</sequence>
<organism evidence="3 4">
    <name type="scientific">Cardiosporidium cionae</name>
    <dbReference type="NCBI Taxonomy" id="476202"/>
    <lineage>
        <taxon>Eukaryota</taxon>
        <taxon>Sar</taxon>
        <taxon>Alveolata</taxon>
        <taxon>Apicomplexa</taxon>
        <taxon>Aconoidasida</taxon>
        <taxon>Nephromycida</taxon>
        <taxon>Cardiosporidium</taxon>
    </lineage>
</organism>
<dbReference type="PANTHER" id="PTHR13016">
    <property type="entry name" value="AMMECR1 HOMOLOG"/>
    <property type="match status" value="1"/>
</dbReference>
<dbReference type="PANTHER" id="PTHR13016:SF0">
    <property type="entry name" value="AMME SYNDROME CANDIDATE GENE 1 PROTEIN"/>
    <property type="match status" value="1"/>
</dbReference>
<evidence type="ECO:0000256" key="1">
    <source>
        <dbReference type="SAM" id="MobiDB-lite"/>
    </source>
</evidence>
<feature type="compositionally biased region" description="Low complexity" evidence="1">
    <location>
        <begin position="41"/>
        <end position="50"/>
    </location>
</feature>
<evidence type="ECO:0000313" key="3">
    <source>
        <dbReference type="EMBL" id="KAF8821874.1"/>
    </source>
</evidence>
<dbReference type="NCBIfam" id="TIGR00296">
    <property type="entry name" value="TIGR00296 family protein"/>
    <property type="match status" value="1"/>
</dbReference>
<reference evidence="3 4" key="1">
    <citation type="journal article" date="2020" name="bioRxiv">
        <title>Metabolic contributions of an alphaproteobacterial endosymbiont in the apicomplexan Cardiosporidium cionae.</title>
        <authorList>
            <person name="Hunter E.S."/>
            <person name="Paight C.J."/>
            <person name="Lane C.E."/>
        </authorList>
    </citation>
    <scope>NUCLEOTIDE SEQUENCE [LARGE SCALE GENOMIC DNA]</scope>
    <source>
        <strain evidence="3">ESH_2018</strain>
    </source>
</reference>
<gene>
    <name evidence="3" type="ORF">IE077_001432</name>
</gene>
<dbReference type="Proteomes" id="UP000823046">
    <property type="component" value="Unassembled WGS sequence"/>
</dbReference>
<dbReference type="InterPro" id="IPR023473">
    <property type="entry name" value="AMMECR1"/>
</dbReference>
<accession>A0ABQ7JD12</accession>
<dbReference type="Gene3D" id="3.30.700.20">
    <property type="entry name" value="Hypothetical protein ph0010, domain 1"/>
    <property type="match status" value="1"/>
</dbReference>
<protein>
    <submittedName>
        <fullName evidence="3">DUF51 family protein</fullName>
    </submittedName>
</protein>
<evidence type="ECO:0000259" key="2">
    <source>
        <dbReference type="PROSITE" id="PS51112"/>
    </source>
</evidence>
<dbReference type="InterPro" id="IPR002733">
    <property type="entry name" value="AMMECR1_domain"/>
</dbReference>
<feature type="domain" description="AMMECR1" evidence="2">
    <location>
        <begin position="84"/>
        <end position="286"/>
    </location>
</feature>
<name>A0ABQ7JD12_9APIC</name>
<dbReference type="PROSITE" id="PS51112">
    <property type="entry name" value="AMMECR1"/>
    <property type="match status" value="1"/>
</dbReference>
<proteinExistence type="predicted"/>
<feature type="region of interest" description="Disordered" evidence="1">
    <location>
        <begin position="1"/>
        <end position="54"/>
    </location>
</feature>
<dbReference type="InterPro" id="IPR027485">
    <property type="entry name" value="AMMECR1_N"/>
</dbReference>
<dbReference type="InterPro" id="IPR036071">
    <property type="entry name" value="AMMECR1_dom_sf"/>
</dbReference>
<dbReference type="Pfam" id="PF01871">
    <property type="entry name" value="AMMECR1"/>
    <property type="match status" value="1"/>
</dbReference>
<evidence type="ECO:0000313" key="4">
    <source>
        <dbReference type="Proteomes" id="UP000823046"/>
    </source>
</evidence>
<comment type="caution">
    <text evidence="3">The sequence shown here is derived from an EMBL/GenBank/DDBJ whole genome shotgun (WGS) entry which is preliminary data.</text>
</comment>
<keyword evidence="4" id="KW-1185">Reference proteome</keyword>
<dbReference type="SUPFAM" id="SSF143447">
    <property type="entry name" value="AMMECR1-like"/>
    <property type="match status" value="1"/>
</dbReference>
<dbReference type="EMBL" id="JADAQX010000115">
    <property type="protein sequence ID" value="KAF8821874.1"/>
    <property type="molecule type" value="Genomic_DNA"/>
</dbReference>
<feature type="non-terminal residue" evidence="3">
    <location>
        <position position="286"/>
    </location>
</feature>